<keyword evidence="2" id="KW-0862">Zinc</keyword>
<dbReference type="AlphaFoldDB" id="K9TNX8"/>
<keyword evidence="1" id="KW-0479">Metal-binding</keyword>
<evidence type="ECO:0000259" key="5">
    <source>
        <dbReference type="Pfam" id="PF07282"/>
    </source>
</evidence>
<proteinExistence type="predicted"/>
<evidence type="ECO:0000256" key="2">
    <source>
        <dbReference type="ARBA" id="ARBA00022833"/>
    </source>
</evidence>
<feature type="domain" description="Cas12f1-like TNB" evidence="5">
    <location>
        <begin position="480"/>
        <end position="545"/>
    </location>
</feature>
<dbReference type="Pfam" id="PF12323">
    <property type="entry name" value="HTH_OrfB_IS605"/>
    <property type="match status" value="1"/>
</dbReference>
<dbReference type="InParanoid" id="K9TNX8"/>
<dbReference type="STRING" id="56110.Oscil6304_4190"/>
<sequence>MRYNRREHLKANLLSDMSRPKKQRSSLESTKEYSKDGMKMDQSRPSELLLGSYDTTLSLMLPSQAVTNVKSLSIPELVVAPSKATSTDRLPDSQACIPKPKLSQKSEVDSTSQKRKCLPYWDKFCQEMSAWLSLHTKTDWQDMPDGTTGLTCFDAGANKTGVNSWFSIRQVSVQNEKWLRTSSPSSTALAPDSPEQVNTKLRSKKIRIYPSPELNKVWRKWLAACRYCYNQAIALSRSGKRLSKLKLRNEVMQSDLPAWVKETPCHIRQNAIFDAYLAWIASPGARFRSCRDSSQAIKFNDANFSLGSWYPRLTKGLTFTASEPIPKTCDQGTQLVFAKGRWFAVFPEPVAVTSTEATGVIALDPGVRTFMTGFDGSRFLEFGSGDIGRITRLCQHLDDLMSRIAKEPNRSRRRRMRQAAQRMRTKIRNLVDEAHKQIAHYLTRNYSVIFLPTFETSNMVAKVKRKIRSKTARAMLTWAHYRFKLTLRHQAEITGTTVVDVTEEYTSKTCTHCGHLHSKLGGSKVFRCPECGFTLPRDWNGAFGIFLKALRDTASVTFNGDSAVVALPGNNRTNVA</sequence>
<accession>K9TNX8</accession>
<organism evidence="7 8">
    <name type="scientific">Oscillatoria acuminata PCC 6304</name>
    <dbReference type="NCBI Taxonomy" id="56110"/>
    <lineage>
        <taxon>Bacteria</taxon>
        <taxon>Bacillati</taxon>
        <taxon>Cyanobacteriota</taxon>
        <taxon>Cyanophyceae</taxon>
        <taxon>Oscillatoriophycideae</taxon>
        <taxon>Oscillatoriales</taxon>
        <taxon>Oscillatoriaceae</taxon>
        <taxon>Oscillatoria</taxon>
    </lineage>
</organism>
<keyword evidence="8" id="KW-1185">Reference proteome</keyword>
<evidence type="ECO:0000313" key="7">
    <source>
        <dbReference type="EMBL" id="AFY83719.1"/>
    </source>
</evidence>
<evidence type="ECO:0000256" key="3">
    <source>
        <dbReference type="ARBA" id="ARBA00023125"/>
    </source>
</evidence>
<dbReference type="KEGG" id="oac:Oscil6304_4190"/>
<dbReference type="Pfam" id="PF07282">
    <property type="entry name" value="Cas12f1-like_TNB"/>
    <property type="match status" value="1"/>
</dbReference>
<dbReference type="GO" id="GO:0046872">
    <property type="term" value="F:metal ion binding"/>
    <property type="evidence" value="ECO:0007669"/>
    <property type="project" value="UniProtKB-KW"/>
</dbReference>
<dbReference type="PATRIC" id="fig|56110.3.peg.5076"/>
<gene>
    <name evidence="7" type="ORF">Oscil6304_4190</name>
</gene>
<evidence type="ECO:0000313" key="8">
    <source>
        <dbReference type="Proteomes" id="UP000010367"/>
    </source>
</evidence>
<name>K9TNX8_9CYAN</name>
<protein>
    <submittedName>
        <fullName evidence="7">Transposase</fullName>
    </submittedName>
</protein>
<feature type="compositionally biased region" description="Basic and acidic residues" evidence="4">
    <location>
        <begin position="29"/>
        <end position="44"/>
    </location>
</feature>
<dbReference type="InterPro" id="IPR051491">
    <property type="entry name" value="Recombinase/Transposase-rel"/>
</dbReference>
<dbReference type="Proteomes" id="UP000010367">
    <property type="component" value="Chromosome"/>
</dbReference>
<dbReference type="HOGENOM" id="CLU_029254_3_1_3"/>
<feature type="domain" description="Transposase putative helix-turn-helix" evidence="6">
    <location>
        <begin position="201"/>
        <end position="235"/>
    </location>
</feature>
<evidence type="ECO:0000259" key="6">
    <source>
        <dbReference type="Pfam" id="PF12323"/>
    </source>
</evidence>
<dbReference type="GO" id="GO:0003677">
    <property type="term" value="F:DNA binding"/>
    <property type="evidence" value="ECO:0007669"/>
    <property type="project" value="UniProtKB-KW"/>
</dbReference>
<dbReference type="InterPro" id="IPR010095">
    <property type="entry name" value="Cas12f1-like_TNB"/>
</dbReference>
<dbReference type="eggNOG" id="COG0675">
    <property type="taxonomic scope" value="Bacteria"/>
</dbReference>
<feature type="region of interest" description="Disordered" evidence="4">
    <location>
        <begin position="14"/>
        <end position="44"/>
    </location>
</feature>
<dbReference type="InterPro" id="IPR021027">
    <property type="entry name" value="Transposase_put_HTH"/>
</dbReference>
<keyword evidence="3" id="KW-0238">DNA-binding</keyword>
<dbReference type="PANTHER" id="PTHR36172:SF1">
    <property type="entry name" value="RESOLVASE-RELATED"/>
    <property type="match status" value="1"/>
</dbReference>
<dbReference type="NCBIfam" id="NF040570">
    <property type="entry name" value="guided_TnpB"/>
    <property type="match status" value="1"/>
</dbReference>
<dbReference type="EMBL" id="CP003607">
    <property type="protein sequence ID" value="AFY83719.1"/>
    <property type="molecule type" value="Genomic_DNA"/>
</dbReference>
<evidence type="ECO:0000256" key="4">
    <source>
        <dbReference type="SAM" id="MobiDB-lite"/>
    </source>
</evidence>
<evidence type="ECO:0000256" key="1">
    <source>
        <dbReference type="ARBA" id="ARBA00022723"/>
    </source>
</evidence>
<dbReference type="PANTHER" id="PTHR36172">
    <property type="match status" value="1"/>
</dbReference>
<reference evidence="7 8" key="1">
    <citation type="submission" date="2012-06" db="EMBL/GenBank/DDBJ databases">
        <title>Finished chromosome of genome of Oscillatoria acuminata PCC 6304.</title>
        <authorList>
            <consortium name="US DOE Joint Genome Institute"/>
            <person name="Gugger M."/>
            <person name="Coursin T."/>
            <person name="Rippka R."/>
            <person name="Tandeau De Marsac N."/>
            <person name="Huntemann M."/>
            <person name="Wei C.-L."/>
            <person name="Han J."/>
            <person name="Detter J.C."/>
            <person name="Han C."/>
            <person name="Tapia R."/>
            <person name="Davenport K."/>
            <person name="Daligault H."/>
            <person name="Erkkila T."/>
            <person name="Gu W."/>
            <person name="Munk A.C.C."/>
            <person name="Teshima H."/>
            <person name="Xu Y."/>
            <person name="Chain P."/>
            <person name="Chen A."/>
            <person name="Krypides N."/>
            <person name="Mavromatis K."/>
            <person name="Markowitz V."/>
            <person name="Szeto E."/>
            <person name="Ivanova N."/>
            <person name="Mikhailova N."/>
            <person name="Ovchinnikova G."/>
            <person name="Pagani I."/>
            <person name="Pati A."/>
            <person name="Goodwin L."/>
            <person name="Peters L."/>
            <person name="Pitluck S."/>
            <person name="Woyke T."/>
            <person name="Kerfeld C."/>
        </authorList>
    </citation>
    <scope>NUCLEOTIDE SEQUENCE [LARGE SCALE GENOMIC DNA]</scope>
    <source>
        <strain evidence="7 8">PCC 6304</strain>
    </source>
</reference>